<dbReference type="OMA" id="WYADGMY"/>
<reference evidence="15 16" key="1">
    <citation type="submission" date="2017-10" db="EMBL/GenBank/DDBJ databases">
        <title>A new Pekin duck reference genome.</title>
        <authorList>
            <person name="Hou Z.-C."/>
            <person name="Zhou Z.-K."/>
            <person name="Zhu F."/>
            <person name="Hou S.-S."/>
        </authorList>
    </citation>
    <scope>NUCLEOTIDE SEQUENCE [LARGE SCALE GENOMIC DNA]</scope>
</reference>
<dbReference type="GO" id="GO:0004829">
    <property type="term" value="F:threonine-tRNA ligase activity"/>
    <property type="evidence" value="ECO:0007669"/>
    <property type="project" value="UniProtKB-EC"/>
</dbReference>
<feature type="domain" description="TGS" evidence="14">
    <location>
        <begin position="106"/>
        <end position="168"/>
    </location>
</feature>
<evidence type="ECO:0000256" key="10">
    <source>
        <dbReference type="ARBA" id="ARBA00023146"/>
    </source>
</evidence>
<evidence type="ECO:0000256" key="1">
    <source>
        <dbReference type="ARBA" id="ARBA00004305"/>
    </source>
</evidence>
<dbReference type="InterPro" id="IPR012675">
    <property type="entry name" value="Beta-grasp_dom_sf"/>
</dbReference>
<dbReference type="PROSITE" id="PS50862">
    <property type="entry name" value="AA_TRNA_LIGASE_II"/>
    <property type="match status" value="1"/>
</dbReference>
<dbReference type="Pfam" id="PF00587">
    <property type="entry name" value="tRNA-synt_2b"/>
    <property type="match status" value="1"/>
</dbReference>
<dbReference type="AlphaFoldDB" id="U3ILU7"/>
<dbReference type="CDD" id="cd00860">
    <property type="entry name" value="ThrRS_anticodon"/>
    <property type="match status" value="1"/>
</dbReference>
<proteinExistence type="inferred from homology"/>
<dbReference type="InterPro" id="IPR036621">
    <property type="entry name" value="Anticodon-bd_dom_sf"/>
</dbReference>
<dbReference type="PANTHER" id="PTHR11451:SF38">
    <property type="entry name" value="THREONINE--TRNA LIGASE 2, CYTOPLASMIC"/>
    <property type="match status" value="1"/>
</dbReference>
<dbReference type="Gene3D" id="3.30.930.10">
    <property type="entry name" value="Bira Bifunctional Protein, Domain 2"/>
    <property type="match status" value="1"/>
</dbReference>
<dbReference type="InterPro" id="IPR012676">
    <property type="entry name" value="TGS-like"/>
</dbReference>
<dbReference type="Pfam" id="PF07973">
    <property type="entry name" value="tRNA_SAD"/>
    <property type="match status" value="1"/>
</dbReference>
<sequence length="630" mass="71986">MAAAEAAARRLWRQEQELRWLAAEVGRLKETGAPRSAAGCSPEVERLRAENEKLRYRLLHLRRSLAAELARAAPAEPPAEDRLKLYEALKKEHDALLAYRAANQSKPIKIILTDGKTVEGESWKTTPYQLAVGISQGLASNAVIAKVNGELWDLDRPLEGDCTLELLMFDNEEAQAVYWHSSAHILGEAMEGYYGGCLCYGPPIENGFYYDMYIEDRGVSSTEFPALENRCKNIIKEKQAFERLEVKKEILLDICGPLIDLCRGPHVRHTGKIKALKIFKEEYRRRNFTEVVSPNIFNSKLWEASGHWQHYSENMFSFEIEKETFALKPMNCPGHCLMFAHRPRSWREMPLRLADFGVLHRNELSGTLSGLTRVRRFQQDDAHIFCTIEQIEEEIKGCLDFLKSVYAVFGFTFQLHLSTRPEKYLGDLEIWDHAEKQLQNSLNNFAAPWSLNPGDGAFYGPKIDIKIKDAIGRYHQCATIQLDFQLPIRFNLTYKRPVIIHRAILGSVERMIAILAENYGGKWPFWLSPRQVMVVPVGPTSEEYAQQFFEAGFMSDVDLDQSCTLNKKIRNAQLAQYNFILVVGEKEKANNAVNVRTRDNKVHGEISVSSAIEKLKKFKNSHIPNAEEEF</sequence>
<comment type="catalytic activity">
    <reaction evidence="12">
        <text>tRNA(Thr) + L-threonine + ATP = L-threonyl-tRNA(Thr) + AMP + diphosphate + H(+)</text>
        <dbReference type="Rhea" id="RHEA:24624"/>
        <dbReference type="Rhea" id="RHEA-COMP:9670"/>
        <dbReference type="Rhea" id="RHEA-COMP:9704"/>
        <dbReference type="ChEBI" id="CHEBI:15378"/>
        <dbReference type="ChEBI" id="CHEBI:30616"/>
        <dbReference type="ChEBI" id="CHEBI:33019"/>
        <dbReference type="ChEBI" id="CHEBI:57926"/>
        <dbReference type="ChEBI" id="CHEBI:78442"/>
        <dbReference type="ChEBI" id="CHEBI:78534"/>
        <dbReference type="ChEBI" id="CHEBI:456215"/>
        <dbReference type="EC" id="6.1.1.3"/>
    </reaction>
</comment>
<dbReference type="SUPFAM" id="SSF81271">
    <property type="entry name" value="TGS-like"/>
    <property type="match status" value="1"/>
</dbReference>
<evidence type="ECO:0000256" key="12">
    <source>
        <dbReference type="ARBA" id="ARBA00049515"/>
    </source>
</evidence>
<accession>U3ILU7</accession>
<dbReference type="GeneTree" id="ENSGT00940000159348"/>
<dbReference type="InterPro" id="IPR012947">
    <property type="entry name" value="tRNA_SAD"/>
</dbReference>
<dbReference type="InterPro" id="IPR018163">
    <property type="entry name" value="Thr/Ala-tRNA-synth_IIc_edit"/>
</dbReference>
<dbReference type="InterPro" id="IPR002320">
    <property type="entry name" value="Thr-tRNA-ligase_IIa"/>
</dbReference>
<dbReference type="GO" id="GO:0005634">
    <property type="term" value="C:nucleus"/>
    <property type="evidence" value="ECO:0007669"/>
    <property type="project" value="Ensembl"/>
</dbReference>
<dbReference type="SUPFAM" id="SSF55681">
    <property type="entry name" value="Class II aaRS and biotin synthetases"/>
    <property type="match status" value="1"/>
</dbReference>
<dbReference type="PRINTS" id="PR01047">
    <property type="entry name" value="TRNASYNTHTHR"/>
</dbReference>
<dbReference type="GO" id="GO:0005759">
    <property type="term" value="C:mitochondrial matrix"/>
    <property type="evidence" value="ECO:0007669"/>
    <property type="project" value="UniProtKB-SubCell"/>
</dbReference>
<keyword evidence="5" id="KW-0547">Nucleotide-binding</keyword>
<dbReference type="InterPro" id="IPR033728">
    <property type="entry name" value="ThrRS_core"/>
</dbReference>
<keyword evidence="16" id="KW-1185">Reference proteome</keyword>
<dbReference type="Gene3D" id="3.30.980.10">
    <property type="entry name" value="Threonyl-trna Synthetase, Chain A, domain 2"/>
    <property type="match status" value="1"/>
</dbReference>
<dbReference type="InterPro" id="IPR004095">
    <property type="entry name" value="TGS"/>
</dbReference>
<dbReference type="Gene3D" id="3.40.50.800">
    <property type="entry name" value="Anticodon-binding domain"/>
    <property type="match status" value="1"/>
</dbReference>
<dbReference type="SUPFAM" id="SSF52954">
    <property type="entry name" value="Class II aaRS ABD-related"/>
    <property type="match status" value="1"/>
</dbReference>
<dbReference type="STRING" id="8840.ENSAPLP00000008219"/>
<evidence type="ECO:0000259" key="13">
    <source>
        <dbReference type="PROSITE" id="PS50862"/>
    </source>
</evidence>
<name>U3ILU7_ANAPP</name>
<dbReference type="Pfam" id="PF02824">
    <property type="entry name" value="TGS"/>
    <property type="match status" value="1"/>
</dbReference>
<dbReference type="GO" id="GO:0005524">
    <property type="term" value="F:ATP binding"/>
    <property type="evidence" value="ECO:0007669"/>
    <property type="project" value="UniProtKB-KW"/>
</dbReference>
<keyword evidence="6" id="KW-0067">ATP-binding</keyword>
<evidence type="ECO:0000313" key="15">
    <source>
        <dbReference type="Ensembl" id="ENSAPLP00000008219.2"/>
    </source>
</evidence>
<dbReference type="HOGENOM" id="CLU_008554_0_1_1"/>
<evidence type="ECO:0000256" key="9">
    <source>
        <dbReference type="ARBA" id="ARBA00023128"/>
    </source>
</evidence>
<evidence type="ECO:0000256" key="7">
    <source>
        <dbReference type="ARBA" id="ARBA00022917"/>
    </source>
</evidence>
<keyword evidence="7" id="KW-0648">Protein biosynthesis</keyword>
<evidence type="ECO:0000256" key="3">
    <source>
        <dbReference type="ARBA" id="ARBA00013163"/>
    </source>
</evidence>
<dbReference type="FunFam" id="3.10.20.30:FF:000006">
    <property type="entry name" value="Threonine--tRNA ligase, cytoplasmic"/>
    <property type="match status" value="1"/>
</dbReference>
<dbReference type="InterPro" id="IPR006195">
    <property type="entry name" value="aa-tRNA-synth_II"/>
</dbReference>
<protein>
    <recommendedName>
        <fullName evidence="3">threonine--tRNA ligase</fullName>
        <ecNumber evidence="3">6.1.1.3</ecNumber>
    </recommendedName>
    <alternativeName>
        <fullName evidence="11">Threonyl-tRNA synthetase</fullName>
    </alternativeName>
</protein>
<keyword evidence="4" id="KW-0436">Ligase</keyword>
<evidence type="ECO:0000256" key="6">
    <source>
        <dbReference type="ARBA" id="ARBA00022840"/>
    </source>
</evidence>
<reference evidence="15" key="2">
    <citation type="submission" date="2025-08" db="UniProtKB">
        <authorList>
            <consortium name="Ensembl"/>
        </authorList>
    </citation>
    <scope>IDENTIFICATION</scope>
</reference>
<organism evidence="15 16">
    <name type="scientific">Anas platyrhynchos platyrhynchos</name>
    <name type="common">Northern mallard</name>
    <dbReference type="NCBI Taxonomy" id="8840"/>
    <lineage>
        <taxon>Eukaryota</taxon>
        <taxon>Metazoa</taxon>
        <taxon>Chordata</taxon>
        <taxon>Craniata</taxon>
        <taxon>Vertebrata</taxon>
        <taxon>Euteleostomi</taxon>
        <taxon>Archelosauria</taxon>
        <taxon>Archosauria</taxon>
        <taxon>Dinosauria</taxon>
        <taxon>Saurischia</taxon>
        <taxon>Theropoda</taxon>
        <taxon>Coelurosauria</taxon>
        <taxon>Aves</taxon>
        <taxon>Neognathae</taxon>
        <taxon>Galloanserae</taxon>
        <taxon>Anseriformes</taxon>
        <taxon>Anatidae</taxon>
        <taxon>Anatinae</taxon>
        <taxon>Anas</taxon>
    </lineage>
</organism>
<evidence type="ECO:0000313" key="16">
    <source>
        <dbReference type="Proteomes" id="UP000016666"/>
    </source>
</evidence>
<dbReference type="InterPro" id="IPR002314">
    <property type="entry name" value="aa-tRNA-synt_IIb"/>
</dbReference>
<keyword evidence="9" id="KW-0496">Mitochondrion</keyword>
<dbReference type="PROSITE" id="PS51880">
    <property type="entry name" value="TGS"/>
    <property type="match status" value="1"/>
</dbReference>
<dbReference type="InterPro" id="IPR004154">
    <property type="entry name" value="Anticodon-bd"/>
</dbReference>
<dbReference type="Gene3D" id="3.10.20.30">
    <property type="match status" value="1"/>
</dbReference>
<dbReference type="NCBIfam" id="TIGR00418">
    <property type="entry name" value="thrS"/>
    <property type="match status" value="1"/>
</dbReference>
<keyword evidence="10" id="KW-0030">Aminoacyl-tRNA synthetase</keyword>
<evidence type="ECO:0000259" key="14">
    <source>
        <dbReference type="PROSITE" id="PS51880"/>
    </source>
</evidence>
<evidence type="ECO:0000256" key="5">
    <source>
        <dbReference type="ARBA" id="ARBA00022741"/>
    </source>
</evidence>
<dbReference type="Ensembl" id="ENSAPLT00000008893.2">
    <property type="protein sequence ID" value="ENSAPLP00000008219.2"/>
    <property type="gene ID" value="ENSAPLG00000008485.2"/>
</dbReference>
<dbReference type="Proteomes" id="UP000016666">
    <property type="component" value="Chromosome 11"/>
</dbReference>
<evidence type="ECO:0000256" key="8">
    <source>
        <dbReference type="ARBA" id="ARBA00022946"/>
    </source>
</evidence>
<evidence type="ECO:0000256" key="2">
    <source>
        <dbReference type="ARBA" id="ARBA00008226"/>
    </source>
</evidence>
<reference evidence="15" key="3">
    <citation type="submission" date="2025-09" db="UniProtKB">
        <authorList>
            <consortium name="Ensembl"/>
        </authorList>
    </citation>
    <scope>IDENTIFICATION</scope>
</reference>
<dbReference type="FunFam" id="3.40.50.800:FF:000003">
    <property type="entry name" value="Threonine--tRNA ligase 2, cytoplasmic"/>
    <property type="match status" value="1"/>
</dbReference>
<gene>
    <name evidence="15" type="primary">TARS3</name>
</gene>
<dbReference type="InterPro" id="IPR045864">
    <property type="entry name" value="aa-tRNA-synth_II/BPL/LPL"/>
</dbReference>
<dbReference type="EC" id="6.1.1.3" evidence="3"/>
<comment type="similarity">
    <text evidence="2">Belongs to the class-II aminoacyl-tRNA synthetase family.</text>
</comment>
<dbReference type="InterPro" id="IPR047246">
    <property type="entry name" value="ThrRS_anticodon"/>
</dbReference>
<keyword evidence="8" id="KW-0809">Transit peptide</keyword>
<feature type="domain" description="Aminoacyl-transfer RNA synthetases class-II family profile" evidence="13">
    <location>
        <begin position="277"/>
        <end position="524"/>
    </location>
</feature>
<dbReference type="PANTHER" id="PTHR11451">
    <property type="entry name" value="THREONINE-TRNA LIGASE"/>
    <property type="match status" value="1"/>
</dbReference>
<dbReference type="FunFam" id="3.30.930.10:FF:000039">
    <property type="entry name" value="Threonyl-tRNA synthetase, mitochondrial"/>
    <property type="match status" value="1"/>
</dbReference>
<dbReference type="SUPFAM" id="SSF55186">
    <property type="entry name" value="ThrRS/AlaRS common domain"/>
    <property type="match status" value="1"/>
</dbReference>
<evidence type="ECO:0000256" key="4">
    <source>
        <dbReference type="ARBA" id="ARBA00022598"/>
    </source>
</evidence>
<dbReference type="GO" id="GO:0006435">
    <property type="term" value="P:threonyl-tRNA aminoacylation"/>
    <property type="evidence" value="ECO:0007669"/>
    <property type="project" value="Ensembl"/>
</dbReference>
<dbReference type="Pfam" id="PF03129">
    <property type="entry name" value="HGTP_anticodon"/>
    <property type="match status" value="1"/>
</dbReference>
<comment type="subcellular location">
    <subcellularLocation>
        <location evidence="1">Mitochondrion matrix</location>
    </subcellularLocation>
</comment>
<evidence type="ECO:0000256" key="11">
    <source>
        <dbReference type="ARBA" id="ARBA00031900"/>
    </source>
</evidence>
<dbReference type="CDD" id="cd01667">
    <property type="entry name" value="TGS_ThrRS"/>
    <property type="match status" value="1"/>
</dbReference>
<dbReference type="CDD" id="cd00771">
    <property type="entry name" value="ThrRS_core"/>
    <property type="match status" value="1"/>
</dbReference>